<feature type="region of interest" description="Disordered" evidence="2">
    <location>
        <begin position="40"/>
        <end position="69"/>
    </location>
</feature>
<reference evidence="4" key="2">
    <citation type="submission" date="2023-05" db="EMBL/GenBank/DDBJ databases">
        <authorList>
            <consortium name="Lawrence Berkeley National Laboratory"/>
            <person name="Steindorff A."/>
            <person name="Hensen N."/>
            <person name="Bonometti L."/>
            <person name="Westerberg I."/>
            <person name="Brannstrom I.O."/>
            <person name="Guillou S."/>
            <person name="Cros-Aarteil S."/>
            <person name="Calhoun S."/>
            <person name="Haridas S."/>
            <person name="Kuo A."/>
            <person name="Mondo S."/>
            <person name="Pangilinan J."/>
            <person name="Riley R."/>
            <person name="Labutti K."/>
            <person name="Andreopoulos B."/>
            <person name="Lipzen A."/>
            <person name="Chen C."/>
            <person name="Yanf M."/>
            <person name="Daum C."/>
            <person name="Ng V."/>
            <person name="Clum A."/>
            <person name="Ohm R."/>
            <person name="Martin F."/>
            <person name="Silar P."/>
            <person name="Natvig D."/>
            <person name="Lalanne C."/>
            <person name="Gautier V."/>
            <person name="Ament-Velasquez S.L."/>
            <person name="Kruys A."/>
            <person name="Hutchinson M.I."/>
            <person name="Powell A.J."/>
            <person name="Barry K."/>
            <person name="Miller A.N."/>
            <person name="Grigoriev I.V."/>
            <person name="Debuchy R."/>
            <person name="Gladieux P."/>
            <person name="Thoren M.H."/>
            <person name="Johannesson H."/>
        </authorList>
    </citation>
    <scope>NUCLEOTIDE SEQUENCE</scope>
    <source>
        <strain evidence="4">CBS 538.74</strain>
    </source>
</reference>
<feature type="coiled-coil region" evidence="1">
    <location>
        <begin position="613"/>
        <end position="640"/>
    </location>
</feature>
<accession>A0AAN6ZUM0</accession>
<evidence type="ECO:0000256" key="1">
    <source>
        <dbReference type="SAM" id="Coils"/>
    </source>
</evidence>
<dbReference type="Proteomes" id="UP001302745">
    <property type="component" value="Unassembled WGS sequence"/>
</dbReference>
<protein>
    <submittedName>
        <fullName evidence="4">Uncharacterized protein</fullName>
    </submittedName>
</protein>
<dbReference type="EMBL" id="MU857150">
    <property type="protein sequence ID" value="KAK4149526.1"/>
    <property type="molecule type" value="Genomic_DNA"/>
</dbReference>
<proteinExistence type="predicted"/>
<keyword evidence="5" id="KW-1185">Reference proteome</keyword>
<evidence type="ECO:0000256" key="3">
    <source>
        <dbReference type="SAM" id="Phobius"/>
    </source>
</evidence>
<comment type="caution">
    <text evidence="4">The sequence shown here is derived from an EMBL/GenBank/DDBJ whole genome shotgun (WGS) entry which is preliminary data.</text>
</comment>
<dbReference type="AlphaFoldDB" id="A0AAN6ZUM0"/>
<feature type="compositionally biased region" description="Low complexity" evidence="2">
    <location>
        <begin position="47"/>
        <end position="61"/>
    </location>
</feature>
<feature type="transmembrane region" description="Helical" evidence="3">
    <location>
        <begin position="657"/>
        <end position="680"/>
    </location>
</feature>
<evidence type="ECO:0000256" key="2">
    <source>
        <dbReference type="SAM" id="MobiDB-lite"/>
    </source>
</evidence>
<feature type="region of interest" description="Disordered" evidence="2">
    <location>
        <begin position="295"/>
        <end position="314"/>
    </location>
</feature>
<organism evidence="4 5">
    <name type="scientific">Chaetomidium leptoderma</name>
    <dbReference type="NCBI Taxonomy" id="669021"/>
    <lineage>
        <taxon>Eukaryota</taxon>
        <taxon>Fungi</taxon>
        <taxon>Dikarya</taxon>
        <taxon>Ascomycota</taxon>
        <taxon>Pezizomycotina</taxon>
        <taxon>Sordariomycetes</taxon>
        <taxon>Sordariomycetidae</taxon>
        <taxon>Sordariales</taxon>
        <taxon>Chaetomiaceae</taxon>
        <taxon>Chaetomidium</taxon>
    </lineage>
</organism>
<keyword evidence="3" id="KW-1133">Transmembrane helix</keyword>
<keyword evidence="3" id="KW-0472">Membrane</keyword>
<keyword evidence="1" id="KW-0175">Coiled coil</keyword>
<keyword evidence="3" id="KW-0812">Transmembrane</keyword>
<name>A0AAN6ZUM0_9PEZI</name>
<feature type="transmembrane region" description="Helical" evidence="3">
    <location>
        <begin position="353"/>
        <end position="374"/>
    </location>
</feature>
<sequence>MAQDTHLPPPAIAGPAKTKNLTFSAQFVAEKAKQLFGSISEHAGLKSDSPSSSDQPASPIPREAEPEWPDFSVTDAEILQYVNMHQKFRLPGVEGIEITDLPSFDEFTQYGSVTEEAQSGLWTKEVSRLVNVITSKDALNFQGSQDLAIDSIKAHETFTNLADRFLQALSIVSYDGECLAAEHEPGLCQLESLRRSHVTLGYICNKEEEDDANKDDDWPATRLEDIFAFIDYCTAVLARILYAQASSKEVAHRLLSHLAKISAKAKVVSVSPEECARLSIDSGISENELVALRRRENPLGGPDPSQGPAAAPGLDAAANVAGTPGRGGDSAFGRGVLAERLDMISKKGALRHLYFAQCGIFRFGMIEVLMNLILRVRGDSRLVRVSYSSYEISAIVYTTGFGSFQTLVFQDRDNNLNGISERTLVNSARHAFGQLDATVRHIKEASTRTAAESEKGDEESIGTQITWAYVVDNDSEPNQESSSVDLLVQERVQLGSMSNAISVIVPLLFASPKLVGHMDTMLEDIVARAHYLELQQGPDRKHTSSPSTRYTASFCLDTREHRAVQARCGEKDSKSLSNSLIRRNGLLSGRGITQIGRVNTFAGDWSGRDSEEQRRAAEERQAALSQIKKHQAELEAASKIMKTWVLEEKGVMVQCKVYVLSVMAACALLIAGGIAVGITVGERINGVDPFNITTYCWVLVAKSVRVHEWPWNDFLRGRVLCRSVSELSSVTGMHAQLSIAYLLECEETSFLETRGPFHVAFRRKGDDGFSIDEPLTMWTLLCSVV</sequence>
<evidence type="ECO:0000313" key="4">
    <source>
        <dbReference type="EMBL" id="KAK4149526.1"/>
    </source>
</evidence>
<gene>
    <name evidence="4" type="ORF">C8A00DRAFT_37878</name>
</gene>
<reference evidence="4" key="1">
    <citation type="journal article" date="2023" name="Mol. Phylogenet. Evol.">
        <title>Genome-scale phylogeny and comparative genomics of the fungal order Sordariales.</title>
        <authorList>
            <person name="Hensen N."/>
            <person name="Bonometti L."/>
            <person name="Westerberg I."/>
            <person name="Brannstrom I.O."/>
            <person name="Guillou S."/>
            <person name="Cros-Aarteil S."/>
            <person name="Calhoun S."/>
            <person name="Haridas S."/>
            <person name="Kuo A."/>
            <person name="Mondo S."/>
            <person name="Pangilinan J."/>
            <person name="Riley R."/>
            <person name="LaButti K."/>
            <person name="Andreopoulos B."/>
            <person name="Lipzen A."/>
            <person name="Chen C."/>
            <person name="Yan M."/>
            <person name="Daum C."/>
            <person name="Ng V."/>
            <person name="Clum A."/>
            <person name="Steindorff A."/>
            <person name="Ohm R.A."/>
            <person name="Martin F."/>
            <person name="Silar P."/>
            <person name="Natvig D.O."/>
            <person name="Lalanne C."/>
            <person name="Gautier V."/>
            <person name="Ament-Velasquez S.L."/>
            <person name="Kruys A."/>
            <person name="Hutchinson M.I."/>
            <person name="Powell A.J."/>
            <person name="Barry K."/>
            <person name="Miller A.N."/>
            <person name="Grigoriev I.V."/>
            <person name="Debuchy R."/>
            <person name="Gladieux P."/>
            <person name="Hiltunen Thoren M."/>
            <person name="Johannesson H."/>
        </authorList>
    </citation>
    <scope>NUCLEOTIDE SEQUENCE</scope>
    <source>
        <strain evidence="4">CBS 538.74</strain>
    </source>
</reference>
<evidence type="ECO:0000313" key="5">
    <source>
        <dbReference type="Proteomes" id="UP001302745"/>
    </source>
</evidence>